<dbReference type="Proteomes" id="UP000015102">
    <property type="component" value="Unassembled WGS sequence"/>
</dbReference>
<evidence type="ECO:0000313" key="1">
    <source>
        <dbReference type="EnsemblMetazoa" id="MESCA011542-PA"/>
    </source>
</evidence>
<dbReference type="EnsemblMetazoa" id="MESCA011542-RA">
    <property type="protein sequence ID" value="MESCA011542-PA"/>
    <property type="gene ID" value="MESCA011542"/>
</dbReference>
<sequence length="99" mass="11263">LFSPSNSYLHKKTLIAVLNSTKFKGRQIKTSNSPSTIMKITRFVIKVVKIDRNFYSNANTNPIKPSDDDRNPETIHEIVLCQNSMMIRPPNSTSPSRKN</sequence>
<proteinExistence type="predicted"/>
<reference evidence="2" key="1">
    <citation type="submission" date="2013-02" db="EMBL/GenBank/DDBJ databases">
        <authorList>
            <person name="Hughes D."/>
        </authorList>
    </citation>
    <scope>NUCLEOTIDE SEQUENCE</scope>
    <source>
        <strain>Durham</strain>
        <strain evidence="2">NC isolate 2 -- Noor lab</strain>
    </source>
</reference>
<organism evidence="1 2">
    <name type="scientific">Megaselia scalaris</name>
    <name type="common">Humpbacked fly</name>
    <name type="synonym">Phora scalaris</name>
    <dbReference type="NCBI Taxonomy" id="36166"/>
    <lineage>
        <taxon>Eukaryota</taxon>
        <taxon>Metazoa</taxon>
        <taxon>Ecdysozoa</taxon>
        <taxon>Arthropoda</taxon>
        <taxon>Hexapoda</taxon>
        <taxon>Insecta</taxon>
        <taxon>Pterygota</taxon>
        <taxon>Neoptera</taxon>
        <taxon>Endopterygota</taxon>
        <taxon>Diptera</taxon>
        <taxon>Brachycera</taxon>
        <taxon>Muscomorpha</taxon>
        <taxon>Platypezoidea</taxon>
        <taxon>Phoridae</taxon>
        <taxon>Megaseliini</taxon>
        <taxon>Megaselia</taxon>
    </lineage>
</organism>
<dbReference type="EMBL" id="CAQQ02117236">
    <property type="status" value="NOT_ANNOTATED_CDS"/>
    <property type="molecule type" value="Genomic_DNA"/>
</dbReference>
<dbReference type="AlphaFoldDB" id="T1H5G5"/>
<evidence type="ECO:0000313" key="2">
    <source>
        <dbReference type="Proteomes" id="UP000015102"/>
    </source>
</evidence>
<accession>T1H5G5</accession>
<keyword evidence="2" id="KW-1185">Reference proteome</keyword>
<dbReference type="EMBL" id="CAQQ02117235">
    <property type="status" value="NOT_ANNOTATED_CDS"/>
    <property type="molecule type" value="Genomic_DNA"/>
</dbReference>
<name>T1H5G5_MEGSC</name>
<reference evidence="1" key="2">
    <citation type="submission" date="2015-06" db="UniProtKB">
        <authorList>
            <consortium name="EnsemblMetazoa"/>
        </authorList>
    </citation>
    <scope>IDENTIFICATION</scope>
</reference>
<dbReference type="EMBL" id="CAQQ02117234">
    <property type="status" value="NOT_ANNOTATED_CDS"/>
    <property type="molecule type" value="Genomic_DNA"/>
</dbReference>
<dbReference type="HOGENOM" id="CLU_2326664_0_0_1"/>
<protein>
    <submittedName>
        <fullName evidence="1">Uncharacterized protein</fullName>
    </submittedName>
</protein>